<keyword evidence="1" id="KW-0812">Transmembrane</keyword>
<name>A0A9E2NZC6_9FUSO</name>
<dbReference type="EMBL" id="JAHLFN010000073">
    <property type="protein sequence ID" value="MBU3842936.1"/>
    <property type="molecule type" value="Genomic_DNA"/>
</dbReference>
<comment type="caution">
    <text evidence="2">The sequence shown here is derived from an EMBL/GenBank/DDBJ whole genome shotgun (WGS) entry which is preliminary data.</text>
</comment>
<keyword evidence="1" id="KW-0472">Membrane</keyword>
<dbReference type="AlphaFoldDB" id="A0A9E2NZC6"/>
<sequence>MEIKKEGVRFLILVALFINWFIGRIISIIFVFNILNLFLKLIAHFSFIVMLVTFYTDNDKKWIVLFNTLFFFGVYYGANLIQKWNIEIHDYLLSKLV</sequence>
<accession>A0A9E2NZC6</accession>
<feature type="transmembrane region" description="Helical" evidence="1">
    <location>
        <begin position="37"/>
        <end position="55"/>
    </location>
</feature>
<feature type="transmembrane region" description="Helical" evidence="1">
    <location>
        <begin position="62"/>
        <end position="81"/>
    </location>
</feature>
<organism evidence="2 3">
    <name type="scientific">Candidatus Fusobacterium pullicola</name>
    <dbReference type="NCBI Taxonomy" id="2838601"/>
    <lineage>
        <taxon>Bacteria</taxon>
        <taxon>Fusobacteriati</taxon>
        <taxon>Fusobacteriota</taxon>
        <taxon>Fusobacteriia</taxon>
        <taxon>Fusobacteriales</taxon>
        <taxon>Fusobacteriaceae</taxon>
        <taxon>Fusobacterium</taxon>
    </lineage>
</organism>
<feature type="transmembrane region" description="Helical" evidence="1">
    <location>
        <begin position="7"/>
        <end position="31"/>
    </location>
</feature>
<protein>
    <submittedName>
        <fullName evidence="2">Uncharacterized protein</fullName>
    </submittedName>
</protein>
<keyword evidence="1" id="KW-1133">Transmembrane helix</keyword>
<proteinExistence type="predicted"/>
<evidence type="ECO:0000313" key="3">
    <source>
        <dbReference type="Proteomes" id="UP000724657"/>
    </source>
</evidence>
<reference evidence="2" key="2">
    <citation type="submission" date="2021-04" db="EMBL/GenBank/DDBJ databases">
        <authorList>
            <person name="Gilroy R."/>
        </authorList>
    </citation>
    <scope>NUCLEOTIDE SEQUENCE</scope>
    <source>
        <strain evidence="2">A6-441</strain>
    </source>
</reference>
<reference evidence="2" key="1">
    <citation type="journal article" date="2021" name="PeerJ">
        <title>Extensive microbial diversity within the chicken gut microbiome revealed by metagenomics and culture.</title>
        <authorList>
            <person name="Gilroy R."/>
            <person name="Ravi A."/>
            <person name="Getino M."/>
            <person name="Pursley I."/>
            <person name="Horton D.L."/>
            <person name="Alikhan N.F."/>
            <person name="Baker D."/>
            <person name="Gharbi K."/>
            <person name="Hall N."/>
            <person name="Watson M."/>
            <person name="Adriaenssens E.M."/>
            <person name="Foster-Nyarko E."/>
            <person name="Jarju S."/>
            <person name="Secka A."/>
            <person name="Antonio M."/>
            <person name="Oren A."/>
            <person name="Chaudhuri R.R."/>
            <person name="La Ragione R."/>
            <person name="Hildebrand F."/>
            <person name="Pallen M.J."/>
        </authorList>
    </citation>
    <scope>NUCLEOTIDE SEQUENCE</scope>
    <source>
        <strain evidence="2">A6-441</strain>
    </source>
</reference>
<evidence type="ECO:0000313" key="2">
    <source>
        <dbReference type="EMBL" id="MBU3842936.1"/>
    </source>
</evidence>
<evidence type="ECO:0000256" key="1">
    <source>
        <dbReference type="SAM" id="Phobius"/>
    </source>
</evidence>
<gene>
    <name evidence="2" type="ORF">IAA47_08175</name>
</gene>
<dbReference type="Proteomes" id="UP000724657">
    <property type="component" value="Unassembled WGS sequence"/>
</dbReference>